<dbReference type="Gene3D" id="1.10.287.10">
    <property type="entry name" value="S15/NS1, RNA-binding"/>
    <property type="match status" value="1"/>
</dbReference>
<evidence type="ECO:0000256" key="15">
    <source>
        <dbReference type="RuleBase" id="RU003748"/>
    </source>
</evidence>
<comment type="similarity">
    <text evidence="2">Belongs to the class-II aminoacyl-tRNA synthetase family.</text>
</comment>
<dbReference type="CDD" id="cd00775">
    <property type="entry name" value="LysRS_core"/>
    <property type="match status" value="1"/>
</dbReference>
<feature type="compositionally biased region" description="Basic and acidic residues" evidence="16">
    <location>
        <begin position="56"/>
        <end position="70"/>
    </location>
</feature>
<dbReference type="InterPro" id="IPR004364">
    <property type="entry name" value="Aa-tRNA-synt_II"/>
</dbReference>
<dbReference type="SUPFAM" id="SSF47060">
    <property type="entry name" value="S15/NS1 RNA-binding domain"/>
    <property type="match status" value="1"/>
</dbReference>
<name>A0A7S2GT55_9STRA</name>
<dbReference type="PIRSF" id="PIRSF039101">
    <property type="entry name" value="LysRS2"/>
    <property type="match status" value="1"/>
</dbReference>
<dbReference type="GO" id="GO:0000049">
    <property type="term" value="F:tRNA binding"/>
    <property type="evidence" value="ECO:0007669"/>
    <property type="project" value="TreeGrafter"/>
</dbReference>
<dbReference type="PANTHER" id="PTHR42918">
    <property type="entry name" value="LYSYL-TRNA SYNTHETASE"/>
    <property type="match status" value="1"/>
</dbReference>
<dbReference type="InterPro" id="IPR002313">
    <property type="entry name" value="Lys-tRNA-ligase_II"/>
</dbReference>
<dbReference type="GO" id="GO:0005524">
    <property type="term" value="F:ATP binding"/>
    <property type="evidence" value="ECO:0007669"/>
    <property type="project" value="UniProtKB-KW"/>
</dbReference>
<sequence length="589" mass="66196">MSTEAAEDIAEIERQIKVKGDEIRVLKEQGTEKSDLAPHIEELLALKAKIPPTPEEEAKAKAKKEKEEKKKAQKQKQQPQKKKQQQQAELSETELRDVRLAKAQAMRDAGLEPYQYSYDPTHSAGELQSLYEGKLEGGEEDEDSMVKVAGRIMTKRGFGKLSFFTLQDESGTIQLQMEKKRLGESFKDLKAYVDSGDIIGAQGSIRRTDKGELSVYCTEWTMLTKSTLPLPDKYHGLTDISKRYRSRHLDLIVNPSVRDTFIKRAQITSSLRRQLDDLNFLEIETPVLHAVSGGAEAKPFETHHNSMDMDLTLRIATELHLKRLIIGGFPRVYELGRIFRNEGISTRHNPEFTSVEIYQAYADYEDMMDLTEQLVCGMAKSIGDTLELPYGEHTISLERPWKRITMHDAVREYIPDFDFESLDPSDPNSVIEARNAAKNAGVPKVDELPTVGDILNACFEELCEPNLIQPTFIIDYPVEVSPLAKPHRSKPGLVERFELFATGRELANSFSELTDPVDQRVRFEAQAEKKAAGDEEACDVDEEFLVALEQGMPPTGGLGIGIDRLVMLLTNAPSIRDVIAFPLLKGDAS</sequence>
<dbReference type="PROSITE" id="PS50862">
    <property type="entry name" value="AA_TRNA_LIGASE_II"/>
    <property type="match status" value="1"/>
</dbReference>
<dbReference type="PRINTS" id="PR00982">
    <property type="entry name" value="TRNASYNTHLYS"/>
</dbReference>
<protein>
    <recommendedName>
        <fullName evidence="4 15">Lysine--tRNA ligase</fullName>
        <ecNumber evidence="4 15">6.1.1.6</ecNumber>
    </recommendedName>
    <alternativeName>
        <fullName evidence="13 15">Lysyl-tRNA synthetase</fullName>
    </alternativeName>
</protein>
<evidence type="ECO:0000256" key="16">
    <source>
        <dbReference type="SAM" id="MobiDB-lite"/>
    </source>
</evidence>
<gene>
    <name evidence="19" type="ORF">HTAM1171_LOCUS589</name>
</gene>
<keyword evidence="7" id="KW-0479">Metal-binding</keyword>
<dbReference type="EMBL" id="HBGV01000950">
    <property type="protein sequence ID" value="CAD9467838.1"/>
    <property type="molecule type" value="Transcribed_RNA"/>
</dbReference>
<evidence type="ECO:0000256" key="8">
    <source>
        <dbReference type="ARBA" id="ARBA00022741"/>
    </source>
</evidence>
<evidence type="ECO:0000256" key="10">
    <source>
        <dbReference type="ARBA" id="ARBA00022842"/>
    </source>
</evidence>
<comment type="subunit">
    <text evidence="3">Homodimer.</text>
</comment>
<evidence type="ECO:0000256" key="1">
    <source>
        <dbReference type="ARBA" id="ARBA00004496"/>
    </source>
</evidence>
<evidence type="ECO:0000259" key="17">
    <source>
        <dbReference type="PROSITE" id="PS50862"/>
    </source>
</evidence>
<dbReference type="InterPro" id="IPR012340">
    <property type="entry name" value="NA-bd_OB-fold"/>
</dbReference>
<evidence type="ECO:0000256" key="14">
    <source>
        <dbReference type="ARBA" id="ARBA00048573"/>
    </source>
</evidence>
<keyword evidence="10" id="KW-0460">Magnesium</keyword>
<accession>A0A7S2GT55</accession>
<evidence type="ECO:0000256" key="7">
    <source>
        <dbReference type="ARBA" id="ARBA00022723"/>
    </source>
</evidence>
<dbReference type="InterPro" id="IPR009068">
    <property type="entry name" value="uS15_NS1_RNA-bd_sf"/>
</dbReference>
<dbReference type="Pfam" id="PF01336">
    <property type="entry name" value="tRNA_anti-codon"/>
    <property type="match status" value="1"/>
</dbReference>
<keyword evidence="8" id="KW-0547">Nucleotide-binding</keyword>
<dbReference type="InterPro" id="IPR045864">
    <property type="entry name" value="aa-tRNA-synth_II/BPL/LPL"/>
</dbReference>
<dbReference type="GO" id="GO:0004824">
    <property type="term" value="F:lysine-tRNA ligase activity"/>
    <property type="evidence" value="ECO:0007669"/>
    <property type="project" value="UniProtKB-EC"/>
</dbReference>
<evidence type="ECO:0000256" key="2">
    <source>
        <dbReference type="ARBA" id="ARBA00008226"/>
    </source>
</evidence>
<organism evidence="19">
    <name type="scientific">Helicotheca tamesis</name>
    <dbReference type="NCBI Taxonomy" id="374047"/>
    <lineage>
        <taxon>Eukaryota</taxon>
        <taxon>Sar</taxon>
        <taxon>Stramenopiles</taxon>
        <taxon>Ochrophyta</taxon>
        <taxon>Bacillariophyta</taxon>
        <taxon>Mediophyceae</taxon>
        <taxon>Lithodesmiophycidae</taxon>
        <taxon>Lithodesmiales</taxon>
        <taxon>Lithodesmiaceae</taxon>
        <taxon>Helicotheca</taxon>
    </lineage>
</organism>
<dbReference type="Gene3D" id="2.40.50.140">
    <property type="entry name" value="Nucleic acid-binding proteins"/>
    <property type="match status" value="1"/>
</dbReference>
<evidence type="ECO:0000313" key="19">
    <source>
        <dbReference type="EMBL" id="CAD9467838.1"/>
    </source>
</evidence>
<keyword evidence="11" id="KW-0648">Protein biosynthesis</keyword>
<evidence type="ECO:0000256" key="3">
    <source>
        <dbReference type="ARBA" id="ARBA00011738"/>
    </source>
</evidence>
<keyword evidence="6" id="KW-0436">Ligase</keyword>
<dbReference type="InterPro" id="IPR006195">
    <property type="entry name" value="aa-tRNA-synth_II"/>
</dbReference>
<evidence type="ECO:0000256" key="13">
    <source>
        <dbReference type="ARBA" id="ARBA00030563"/>
    </source>
</evidence>
<dbReference type="EC" id="6.1.1.6" evidence="4 15"/>
<dbReference type="NCBIfam" id="TIGR00499">
    <property type="entry name" value="lysS_bact"/>
    <property type="match status" value="1"/>
</dbReference>
<dbReference type="InterPro" id="IPR004365">
    <property type="entry name" value="NA-bd_OB_tRNA"/>
</dbReference>
<dbReference type="GO" id="GO:0046872">
    <property type="term" value="F:metal ion binding"/>
    <property type="evidence" value="ECO:0007669"/>
    <property type="project" value="UniProtKB-KW"/>
</dbReference>
<dbReference type="AlphaFoldDB" id="A0A7S2GT55"/>
<dbReference type="InterPro" id="IPR000738">
    <property type="entry name" value="WHEP-TRS_dom"/>
</dbReference>
<dbReference type="InterPro" id="IPR018149">
    <property type="entry name" value="Lys-tRNA-synth_II_C"/>
</dbReference>
<dbReference type="FunFam" id="2.40.50.140:FF:000024">
    <property type="entry name" value="Lysine--tRNA ligase"/>
    <property type="match status" value="1"/>
</dbReference>
<comment type="subcellular location">
    <subcellularLocation>
        <location evidence="1">Cytoplasm</location>
    </subcellularLocation>
</comment>
<evidence type="ECO:0000256" key="11">
    <source>
        <dbReference type="ARBA" id="ARBA00022917"/>
    </source>
</evidence>
<dbReference type="Pfam" id="PF00152">
    <property type="entry name" value="tRNA-synt_2"/>
    <property type="match status" value="1"/>
</dbReference>
<reference evidence="19" key="1">
    <citation type="submission" date="2021-01" db="EMBL/GenBank/DDBJ databases">
        <authorList>
            <person name="Corre E."/>
            <person name="Pelletier E."/>
            <person name="Niang G."/>
            <person name="Scheremetjew M."/>
            <person name="Finn R."/>
            <person name="Kale V."/>
            <person name="Holt S."/>
            <person name="Cochrane G."/>
            <person name="Meng A."/>
            <person name="Brown T."/>
            <person name="Cohen L."/>
        </authorList>
    </citation>
    <scope>NUCLEOTIDE SEQUENCE</scope>
    <source>
        <strain evidence="19">CCMP826</strain>
    </source>
</reference>
<proteinExistence type="inferred from homology"/>
<dbReference type="InterPro" id="IPR044136">
    <property type="entry name" value="Lys-tRNA-ligase_II_N"/>
</dbReference>
<keyword evidence="12" id="KW-0030">Aminoacyl-tRNA synthetase</keyword>
<dbReference type="PANTHER" id="PTHR42918:SF15">
    <property type="entry name" value="LYSINE--TRNA LIGASE, CHLOROPLASTIC_MITOCHONDRIAL"/>
    <property type="match status" value="1"/>
</dbReference>
<feature type="domain" description="Aminoacyl-transfer RNA synthetases class-II family profile" evidence="17">
    <location>
        <begin position="267"/>
        <end position="582"/>
    </location>
</feature>
<evidence type="ECO:0000256" key="6">
    <source>
        <dbReference type="ARBA" id="ARBA00022598"/>
    </source>
</evidence>
<dbReference type="InterPro" id="IPR034762">
    <property type="entry name" value="Lys-tRNA-ligase_II_bac/euk"/>
</dbReference>
<evidence type="ECO:0000256" key="5">
    <source>
        <dbReference type="ARBA" id="ARBA00022490"/>
    </source>
</evidence>
<dbReference type="GO" id="GO:0005829">
    <property type="term" value="C:cytosol"/>
    <property type="evidence" value="ECO:0007669"/>
    <property type="project" value="TreeGrafter"/>
</dbReference>
<evidence type="ECO:0000256" key="12">
    <source>
        <dbReference type="ARBA" id="ARBA00023146"/>
    </source>
</evidence>
<comment type="catalytic activity">
    <reaction evidence="14 15">
        <text>tRNA(Lys) + L-lysine + ATP = L-lysyl-tRNA(Lys) + AMP + diphosphate</text>
        <dbReference type="Rhea" id="RHEA:20792"/>
        <dbReference type="Rhea" id="RHEA-COMP:9696"/>
        <dbReference type="Rhea" id="RHEA-COMP:9697"/>
        <dbReference type="ChEBI" id="CHEBI:30616"/>
        <dbReference type="ChEBI" id="CHEBI:32551"/>
        <dbReference type="ChEBI" id="CHEBI:33019"/>
        <dbReference type="ChEBI" id="CHEBI:78442"/>
        <dbReference type="ChEBI" id="CHEBI:78529"/>
        <dbReference type="ChEBI" id="CHEBI:456215"/>
        <dbReference type="EC" id="6.1.1.6"/>
    </reaction>
</comment>
<dbReference type="SUPFAM" id="SSF55681">
    <property type="entry name" value="Class II aaRS and biotin synthetases"/>
    <property type="match status" value="1"/>
</dbReference>
<keyword evidence="5" id="KW-0963">Cytoplasm</keyword>
<dbReference type="NCBIfam" id="NF001756">
    <property type="entry name" value="PRK00484.1"/>
    <property type="match status" value="1"/>
</dbReference>
<dbReference type="Gene3D" id="3.30.930.10">
    <property type="entry name" value="Bira Bifunctional Protein, Domain 2"/>
    <property type="match status" value="1"/>
</dbReference>
<dbReference type="GO" id="GO:0006430">
    <property type="term" value="P:lysyl-tRNA aminoacylation"/>
    <property type="evidence" value="ECO:0007669"/>
    <property type="project" value="InterPro"/>
</dbReference>
<keyword evidence="9" id="KW-0067">ATP-binding</keyword>
<evidence type="ECO:0000259" key="18">
    <source>
        <dbReference type="PROSITE" id="PS51185"/>
    </source>
</evidence>
<dbReference type="PROSITE" id="PS51185">
    <property type="entry name" value="WHEP_TRS_2"/>
    <property type="match status" value="1"/>
</dbReference>
<feature type="compositionally biased region" description="Basic residues" evidence="16">
    <location>
        <begin position="71"/>
        <end position="84"/>
    </location>
</feature>
<evidence type="ECO:0000256" key="9">
    <source>
        <dbReference type="ARBA" id="ARBA00022840"/>
    </source>
</evidence>
<dbReference type="SUPFAM" id="SSF50249">
    <property type="entry name" value="Nucleic acid-binding proteins"/>
    <property type="match status" value="1"/>
</dbReference>
<dbReference type="CDD" id="cd04322">
    <property type="entry name" value="LysRS_N"/>
    <property type="match status" value="1"/>
</dbReference>
<feature type="domain" description="WHEP-TRS" evidence="18">
    <location>
        <begin position="8"/>
        <end position="64"/>
    </location>
</feature>
<feature type="region of interest" description="Disordered" evidence="16">
    <location>
        <begin position="45"/>
        <end position="95"/>
    </location>
</feature>
<evidence type="ECO:0000256" key="4">
    <source>
        <dbReference type="ARBA" id="ARBA00013166"/>
    </source>
</evidence>
<dbReference type="HAMAP" id="MF_00252">
    <property type="entry name" value="Lys_tRNA_synth_class2"/>
    <property type="match status" value="1"/>
</dbReference>